<evidence type="ECO:0000256" key="10">
    <source>
        <dbReference type="ARBA" id="ARBA00023136"/>
    </source>
</evidence>
<keyword evidence="15" id="KW-1185">Reference proteome</keyword>
<dbReference type="CDD" id="cd06225">
    <property type="entry name" value="HAMP"/>
    <property type="match status" value="1"/>
</dbReference>
<dbReference type="EC" id="2.7.13.3" evidence="3"/>
<dbReference type="SUPFAM" id="SSF47384">
    <property type="entry name" value="Homodimeric domain of signal transducing histidine kinase"/>
    <property type="match status" value="1"/>
</dbReference>
<dbReference type="InterPro" id="IPR003661">
    <property type="entry name" value="HisK_dim/P_dom"/>
</dbReference>
<keyword evidence="5" id="KW-0808">Transferase</keyword>
<comment type="subcellular location">
    <subcellularLocation>
        <location evidence="2">Membrane</location>
    </subcellularLocation>
</comment>
<feature type="transmembrane region" description="Helical" evidence="11">
    <location>
        <begin position="152"/>
        <end position="176"/>
    </location>
</feature>
<feature type="domain" description="Histidine kinase" evidence="12">
    <location>
        <begin position="238"/>
        <end position="453"/>
    </location>
</feature>
<feature type="domain" description="HAMP" evidence="13">
    <location>
        <begin position="177"/>
        <end position="230"/>
    </location>
</feature>
<evidence type="ECO:0000256" key="2">
    <source>
        <dbReference type="ARBA" id="ARBA00004370"/>
    </source>
</evidence>
<dbReference type="RefSeq" id="WP_201661475.1">
    <property type="nucleotide sequence ID" value="NZ_JAEQNC010000010.1"/>
</dbReference>
<evidence type="ECO:0000256" key="3">
    <source>
        <dbReference type="ARBA" id="ARBA00012438"/>
    </source>
</evidence>
<dbReference type="PANTHER" id="PTHR45436:SF8">
    <property type="entry name" value="HISTIDINE KINASE"/>
    <property type="match status" value="1"/>
</dbReference>
<dbReference type="SUPFAM" id="SSF158472">
    <property type="entry name" value="HAMP domain-like"/>
    <property type="match status" value="1"/>
</dbReference>
<dbReference type="EMBL" id="JAEQNC010000010">
    <property type="protein sequence ID" value="MBL0373995.1"/>
    <property type="molecule type" value="Genomic_DNA"/>
</dbReference>
<keyword evidence="9" id="KW-0902">Two-component regulatory system</keyword>
<reference evidence="14" key="1">
    <citation type="submission" date="2021-01" db="EMBL/GenBank/DDBJ databases">
        <title>Rhizobium sp. strain KVB221 16S ribosomal RNA gene Genome sequencing and assembly.</title>
        <authorList>
            <person name="Kang M."/>
        </authorList>
    </citation>
    <scope>NUCLEOTIDE SEQUENCE</scope>
    <source>
        <strain evidence="14">KVB221</strain>
    </source>
</reference>
<evidence type="ECO:0000259" key="12">
    <source>
        <dbReference type="PROSITE" id="PS50109"/>
    </source>
</evidence>
<keyword evidence="7 14" id="KW-0418">Kinase</keyword>
<proteinExistence type="predicted"/>
<dbReference type="InterPro" id="IPR003594">
    <property type="entry name" value="HATPase_dom"/>
</dbReference>
<dbReference type="InterPro" id="IPR036097">
    <property type="entry name" value="HisK_dim/P_sf"/>
</dbReference>
<dbReference type="GO" id="GO:0000155">
    <property type="term" value="F:phosphorelay sensor kinase activity"/>
    <property type="evidence" value="ECO:0007669"/>
    <property type="project" value="InterPro"/>
</dbReference>
<evidence type="ECO:0000313" key="15">
    <source>
        <dbReference type="Proteomes" id="UP000633219"/>
    </source>
</evidence>
<dbReference type="SUPFAM" id="SSF55874">
    <property type="entry name" value="ATPase domain of HSP90 chaperone/DNA topoisomerase II/histidine kinase"/>
    <property type="match status" value="1"/>
</dbReference>
<dbReference type="Proteomes" id="UP000633219">
    <property type="component" value="Unassembled WGS sequence"/>
</dbReference>
<dbReference type="Gene3D" id="6.10.340.10">
    <property type="match status" value="1"/>
</dbReference>
<dbReference type="Gene3D" id="3.30.565.10">
    <property type="entry name" value="Histidine kinase-like ATPase, C-terminal domain"/>
    <property type="match status" value="1"/>
</dbReference>
<evidence type="ECO:0000256" key="7">
    <source>
        <dbReference type="ARBA" id="ARBA00022777"/>
    </source>
</evidence>
<protein>
    <recommendedName>
        <fullName evidence="3">histidine kinase</fullName>
        <ecNumber evidence="3">2.7.13.3</ecNumber>
    </recommendedName>
</protein>
<evidence type="ECO:0000256" key="9">
    <source>
        <dbReference type="ARBA" id="ARBA00023012"/>
    </source>
</evidence>
<dbReference type="Pfam" id="PF00512">
    <property type="entry name" value="HisKA"/>
    <property type="match status" value="1"/>
</dbReference>
<dbReference type="CDD" id="cd00082">
    <property type="entry name" value="HisKA"/>
    <property type="match status" value="1"/>
</dbReference>
<evidence type="ECO:0000256" key="4">
    <source>
        <dbReference type="ARBA" id="ARBA00022553"/>
    </source>
</evidence>
<dbReference type="Pfam" id="PF00672">
    <property type="entry name" value="HAMP"/>
    <property type="match status" value="1"/>
</dbReference>
<dbReference type="PROSITE" id="PS50885">
    <property type="entry name" value="HAMP"/>
    <property type="match status" value="1"/>
</dbReference>
<dbReference type="Pfam" id="PF02518">
    <property type="entry name" value="HATPase_c"/>
    <property type="match status" value="1"/>
</dbReference>
<dbReference type="InterPro" id="IPR005467">
    <property type="entry name" value="His_kinase_dom"/>
</dbReference>
<dbReference type="Gene3D" id="1.10.287.130">
    <property type="match status" value="1"/>
</dbReference>
<evidence type="ECO:0000313" key="14">
    <source>
        <dbReference type="EMBL" id="MBL0373995.1"/>
    </source>
</evidence>
<dbReference type="PRINTS" id="PR00344">
    <property type="entry name" value="BCTRLSENSOR"/>
</dbReference>
<evidence type="ECO:0000256" key="11">
    <source>
        <dbReference type="SAM" id="Phobius"/>
    </source>
</evidence>
<evidence type="ECO:0000256" key="1">
    <source>
        <dbReference type="ARBA" id="ARBA00000085"/>
    </source>
</evidence>
<dbReference type="InterPro" id="IPR003660">
    <property type="entry name" value="HAMP_dom"/>
</dbReference>
<evidence type="ECO:0000256" key="5">
    <source>
        <dbReference type="ARBA" id="ARBA00022679"/>
    </source>
</evidence>
<dbReference type="AlphaFoldDB" id="A0A936YVS7"/>
<dbReference type="GO" id="GO:0005886">
    <property type="term" value="C:plasma membrane"/>
    <property type="evidence" value="ECO:0007669"/>
    <property type="project" value="TreeGrafter"/>
</dbReference>
<dbReference type="SMART" id="SM00304">
    <property type="entry name" value="HAMP"/>
    <property type="match status" value="1"/>
</dbReference>
<dbReference type="PANTHER" id="PTHR45436">
    <property type="entry name" value="SENSOR HISTIDINE KINASE YKOH"/>
    <property type="match status" value="1"/>
</dbReference>
<dbReference type="InterPro" id="IPR004358">
    <property type="entry name" value="Sig_transdc_His_kin-like_C"/>
</dbReference>
<name>A0A936YVS7_9HYPH</name>
<keyword evidence="4" id="KW-0597">Phosphoprotein</keyword>
<dbReference type="SMART" id="SM00388">
    <property type="entry name" value="HisKA"/>
    <property type="match status" value="1"/>
</dbReference>
<evidence type="ECO:0000256" key="6">
    <source>
        <dbReference type="ARBA" id="ARBA00022692"/>
    </source>
</evidence>
<feature type="transmembrane region" description="Helical" evidence="11">
    <location>
        <begin position="12"/>
        <end position="37"/>
    </location>
</feature>
<evidence type="ECO:0000259" key="13">
    <source>
        <dbReference type="PROSITE" id="PS50885"/>
    </source>
</evidence>
<evidence type="ECO:0000256" key="8">
    <source>
        <dbReference type="ARBA" id="ARBA00022989"/>
    </source>
</evidence>
<keyword evidence="8 11" id="KW-1133">Transmembrane helix</keyword>
<comment type="caution">
    <text evidence="14">The sequence shown here is derived from an EMBL/GenBank/DDBJ whole genome shotgun (WGS) entry which is preliminary data.</text>
</comment>
<gene>
    <name evidence="14" type="ORF">JJB09_18385</name>
</gene>
<accession>A0A936YVS7</accession>
<sequence length="454" mass="49328">MLRVELWRSTPFRLAITFGCVFVAAFVITGFITYLFLKRELLQELDDSIREIHTVVASTYSPNDLEDLISTVDTYSNLSKADERIFSVIDADGTKIAGNFSMANIPYGISDVSSEDIGLGGDIDFRVMAGPIGDKRLVVGQSLNETDRLEEIAFISFVWASILVIAGAVVGGVILATKAQQRLDGIASAMNAVSHGDLEVRVPLHGNGDDIDVVSRQINQALGRLSVLVETMRQVSADIAHELKTPLNRLKMQIEGAVTREERGETCGAALLDALDEVFQINATFEALLRISQIEAGARKTRFREVDLADIMLSVAEIYADVAEDNGQCLEAPINPSSNSIVQGDRELLTQMFVNLVENAIRHCPSGTKIEMGLVVGDQYAIATVCDGGHGIPASERDKVFRRLYRLDKSRTTTGSGLGLSLVRAIAELHGGVAVMKDNLPGLRAEVKLPLAER</sequence>
<dbReference type="SMART" id="SM00387">
    <property type="entry name" value="HATPase_c"/>
    <property type="match status" value="1"/>
</dbReference>
<dbReference type="InterPro" id="IPR036890">
    <property type="entry name" value="HATPase_C_sf"/>
</dbReference>
<keyword evidence="10 11" id="KW-0472">Membrane</keyword>
<dbReference type="InterPro" id="IPR050428">
    <property type="entry name" value="TCS_sensor_his_kinase"/>
</dbReference>
<dbReference type="PROSITE" id="PS50109">
    <property type="entry name" value="HIS_KIN"/>
    <property type="match status" value="1"/>
</dbReference>
<comment type="catalytic activity">
    <reaction evidence="1">
        <text>ATP + protein L-histidine = ADP + protein N-phospho-L-histidine.</text>
        <dbReference type="EC" id="2.7.13.3"/>
    </reaction>
</comment>
<keyword evidence="6 11" id="KW-0812">Transmembrane</keyword>
<organism evidence="14 15">
    <name type="scientific">Rhizobium setariae</name>
    <dbReference type="NCBI Taxonomy" id="2801340"/>
    <lineage>
        <taxon>Bacteria</taxon>
        <taxon>Pseudomonadati</taxon>
        <taxon>Pseudomonadota</taxon>
        <taxon>Alphaproteobacteria</taxon>
        <taxon>Hyphomicrobiales</taxon>
        <taxon>Rhizobiaceae</taxon>
        <taxon>Rhizobium/Agrobacterium group</taxon>
        <taxon>Rhizobium</taxon>
    </lineage>
</organism>